<keyword evidence="1" id="KW-1133">Transmembrane helix</keyword>
<name>A0ABU0FXC0_9BACI</name>
<keyword evidence="3" id="KW-1185">Reference proteome</keyword>
<keyword evidence="1" id="KW-0812">Transmembrane</keyword>
<feature type="transmembrane region" description="Helical" evidence="1">
    <location>
        <begin position="68"/>
        <end position="88"/>
    </location>
</feature>
<dbReference type="Pfam" id="PF10779">
    <property type="entry name" value="XhlA"/>
    <property type="match status" value="1"/>
</dbReference>
<gene>
    <name evidence="2" type="ORF">J2S25_002785</name>
</gene>
<keyword evidence="1" id="KW-0472">Membrane</keyword>
<dbReference type="InterPro" id="IPR019715">
    <property type="entry name" value="Haemolysin_XhlA"/>
</dbReference>
<dbReference type="EMBL" id="JAUSUN010000017">
    <property type="protein sequence ID" value="MDQ0414576.1"/>
    <property type="molecule type" value="Genomic_DNA"/>
</dbReference>
<accession>A0ABU0FXC0</accession>
<proteinExistence type="predicted"/>
<evidence type="ECO:0000256" key="1">
    <source>
        <dbReference type="SAM" id="Phobius"/>
    </source>
</evidence>
<reference evidence="2 3" key="1">
    <citation type="submission" date="2023-07" db="EMBL/GenBank/DDBJ databases">
        <title>Genomic Encyclopedia of Type Strains, Phase IV (KMG-IV): sequencing the most valuable type-strain genomes for metagenomic binning, comparative biology and taxonomic classification.</title>
        <authorList>
            <person name="Goeker M."/>
        </authorList>
    </citation>
    <scope>NUCLEOTIDE SEQUENCE [LARGE SCALE GENOMIC DNA]</scope>
    <source>
        <strain evidence="2 3">DSM 19598</strain>
    </source>
</reference>
<protein>
    <submittedName>
        <fullName evidence="2">Chromosome segregation ATPase</fullName>
    </submittedName>
</protein>
<organism evidence="2 3">
    <name type="scientific">Mesobacillus stamsii</name>
    <dbReference type="NCBI Taxonomy" id="225347"/>
    <lineage>
        <taxon>Bacteria</taxon>
        <taxon>Bacillati</taxon>
        <taxon>Bacillota</taxon>
        <taxon>Bacilli</taxon>
        <taxon>Bacillales</taxon>
        <taxon>Bacillaceae</taxon>
        <taxon>Mesobacillus</taxon>
    </lineage>
</organism>
<sequence>MELEEATVDIFKQTVQNDIAYLKKTDKDLKTEIEVIKQTVAFHDRDIRDIKETLKEIKEDTKWLRRSITNALIVSLITGAVVIFYAALKSQGGV</sequence>
<evidence type="ECO:0000313" key="2">
    <source>
        <dbReference type="EMBL" id="MDQ0414576.1"/>
    </source>
</evidence>
<dbReference type="RefSeq" id="WP_307192144.1">
    <property type="nucleotide sequence ID" value="NZ_JAUSUN010000017.1"/>
</dbReference>
<dbReference type="Proteomes" id="UP001242313">
    <property type="component" value="Unassembled WGS sequence"/>
</dbReference>
<evidence type="ECO:0000313" key="3">
    <source>
        <dbReference type="Proteomes" id="UP001242313"/>
    </source>
</evidence>
<comment type="caution">
    <text evidence="2">The sequence shown here is derived from an EMBL/GenBank/DDBJ whole genome shotgun (WGS) entry which is preliminary data.</text>
</comment>